<dbReference type="SUPFAM" id="SSF57667">
    <property type="entry name" value="beta-beta-alpha zinc fingers"/>
    <property type="match status" value="2"/>
</dbReference>
<keyword evidence="6" id="KW-0862">Zinc</keyword>
<evidence type="ECO:0000256" key="3">
    <source>
        <dbReference type="ARBA" id="ARBA00022723"/>
    </source>
</evidence>
<dbReference type="PROSITE" id="PS00028">
    <property type="entry name" value="ZINC_FINGER_C2H2_1"/>
    <property type="match status" value="4"/>
</dbReference>
<evidence type="ECO:0000256" key="8">
    <source>
        <dbReference type="ARBA" id="ARBA00023125"/>
    </source>
</evidence>
<feature type="compositionally biased region" description="Polar residues" evidence="12">
    <location>
        <begin position="261"/>
        <end position="280"/>
    </location>
</feature>
<evidence type="ECO:0000256" key="6">
    <source>
        <dbReference type="ARBA" id="ARBA00022833"/>
    </source>
</evidence>
<dbReference type="Pfam" id="PF00096">
    <property type="entry name" value="zf-C2H2"/>
    <property type="match status" value="4"/>
</dbReference>
<dbReference type="RefSeq" id="XP_031571580.1">
    <property type="nucleotide sequence ID" value="XM_031715720.1"/>
</dbReference>
<accession>A0A6P8J197</accession>
<dbReference type="InterPro" id="IPR013087">
    <property type="entry name" value="Znf_C2H2_type"/>
</dbReference>
<feature type="compositionally biased region" description="Basic and acidic residues" evidence="12">
    <location>
        <begin position="349"/>
        <end position="361"/>
    </location>
</feature>
<dbReference type="FunFam" id="3.30.160.60:FF:000875">
    <property type="entry name" value="zinc finger protein 236 isoform X7"/>
    <property type="match status" value="1"/>
</dbReference>
<dbReference type="PANTHER" id="PTHR24394:SF29">
    <property type="entry name" value="MYONEURIN"/>
    <property type="match status" value="1"/>
</dbReference>
<evidence type="ECO:0000256" key="2">
    <source>
        <dbReference type="ARBA" id="ARBA00004123"/>
    </source>
</evidence>
<dbReference type="Proteomes" id="UP000515163">
    <property type="component" value="Unplaced"/>
</dbReference>
<dbReference type="InParanoid" id="A0A6P8J197"/>
<dbReference type="PROSITE" id="PS50157">
    <property type="entry name" value="ZINC_FINGER_C2H2_2"/>
    <property type="match status" value="4"/>
</dbReference>
<proteinExistence type="predicted"/>
<sequence>MSNYFIKRCGTKSSTKLIQGSQDYQVLIYQEGKPVFKVERGTPLTVIKMLYNADPKNKGTVIAALRPRTDESLPCLVTLEKSTLTQDKYDIIAFEQPKPTQRIPDYQVGQPIITMGPNGQVHGATVLPAGWPVNTTGLTYAPVNQLLHNHTSGHMPITSVNSAKTTLMHATTPMSYVSPVISNVMSSANLGAIGGQGSFSNIIPRKSPLSLKPVNTPSRRKRSSHKTAYPRKITLVVPDNVTESPGINVKKFLYPKPINRTGRTNSEDAPQLGTDESSSVVVCDSTAGNGHENGRLSSEGTPSPPKEERDRLLHPSNCQQIHESSSPSWEQSGDDGHPIYHNQRSDGSSPEHDSSLEEGDGHAVMIDSDEKESFSAGNDSDTGIIATQSGISSLPENRQLFRNSNTRIQHVEGLDSNGSHYTSRALDEAAPFPRDNYRSDDDNEESDASLQFTTAIVRLENTVRVKAEPLERNSSPCSGAFNNLESNGDATMTKQRATGHSSNSVENESSNFLPTSSVRGIENDGVSGMPPMHPGTPSISTGMPSSLTPYPPNYPRTGDGVAFRCEQCQKEFDTSAALERHRRSHSGERPYKCKICGWGFNLSGNLNQHMAIHQKVKPFKCVYCGKTFARSNVLKAHVRCHTGERPYQCELCGAKFIIPHNLKKHLLNRHQVVWEERRWSSGKAES</sequence>
<feature type="region of interest" description="Disordered" evidence="12">
    <location>
        <begin position="257"/>
        <end position="391"/>
    </location>
</feature>
<comment type="function">
    <text evidence="1">May be involved in transcriptional regulation.</text>
</comment>
<feature type="compositionally biased region" description="Polar residues" evidence="12">
    <location>
        <begin position="375"/>
        <end position="391"/>
    </location>
</feature>
<dbReference type="GO" id="GO:0000981">
    <property type="term" value="F:DNA-binding transcription factor activity, RNA polymerase II-specific"/>
    <property type="evidence" value="ECO:0007669"/>
    <property type="project" value="TreeGrafter"/>
</dbReference>
<keyword evidence="3" id="KW-0479">Metal-binding</keyword>
<dbReference type="Gene3D" id="3.30.160.60">
    <property type="entry name" value="Classic Zinc Finger"/>
    <property type="match status" value="4"/>
</dbReference>
<feature type="domain" description="C2H2-type" evidence="13">
    <location>
        <begin position="563"/>
        <end position="590"/>
    </location>
</feature>
<protein>
    <submittedName>
        <fullName evidence="15">Uncharacterized protein LOC116305739 isoform X1</fullName>
    </submittedName>
</protein>
<keyword evidence="14" id="KW-1185">Reference proteome</keyword>
<keyword evidence="5 11" id="KW-0863">Zinc-finger</keyword>
<evidence type="ECO:0000256" key="1">
    <source>
        <dbReference type="ARBA" id="ARBA00003767"/>
    </source>
</evidence>
<dbReference type="GO" id="GO:0003677">
    <property type="term" value="F:DNA binding"/>
    <property type="evidence" value="ECO:0007669"/>
    <property type="project" value="UniProtKB-KW"/>
</dbReference>
<dbReference type="AlphaFoldDB" id="A0A6P8J197"/>
<comment type="subcellular location">
    <subcellularLocation>
        <location evidence="2">Nucleus</location>
    </subcellularLocation>
</comment>
<feature type="domain" description="C2H2-type" evidence="13">
    <location>
        <begin position="619"/>
        <end position="646"/>
    </location>
</feature>
<feature type="domain" description="C2H2-type" evidence="13">
    <location>
        <begin position="647"/>
        <end position="670"/>
    </location>
</feature>
<dbReference type="KEGG" id="aten:116305739"/>
<evidence type="ECO:0000256" key="9">
    <source>
        <dbReference type="ARBA" id="ARBA00023163"/>
    </source>
</evidence>
<reference evidence="15" key="1">
    <citation type="submission" date="2025-08" db="UniProtKB">
        <authorList>
            <consortium name="RefSeq"/>
        </authorList>
    </citation>
    <scope>IDENTIFICATION</scope>
    <source>
        <tissue evidence="15">Tentacle</tissue>
    </source>
</reference>
<dbReference type="FunFam" id="3.30.160.60:FF:000097">
    <property type="entry name" value="Zinc finger protein"/>
    <property type="match status" value="1"/>
</dbReference>
<keyword evidence="10" id="KW-0539">Nucleus</keyword>
<dbReference type="GeneID" id="116305739"/>
<dbReference type="OrthoDB" id="9411774at2759"/>
<dbReference type="InterPro" id="IPR036236">
    <property type="entry name" value="Znf_C2H2_sf"/>
</dbReference>
<evidence type="ECO:0000313" key="15">
    <source>
        <dbReference type="RefSeq" id="XP_031571580.1"/>
    </source>
</evidence>
<keyword evidence="7" id="KW-0805">Transcription regulation</keyword>
<feature type="compositionally biased region" description="Polar residues" evidence="12">
    <location>
        <begin position="316"/>
        <end position="331"/>
    </location>
</feature>
<evidence type="ECO:0000259" key="13">
    <source>
        <dbReference type="PROSITE" id="PS50157"/>
    </source>
</evidence>
<name>A0A6P8J197_ACTTE</name>
<feature type="region of interest" description="Disordered" evidence="12">
    <location>
        <begin position="493"/>
        <end position="519"/>
    </location>
</feature>
<evidence type="ECO:0000256" key="12">
    <source>
        <dbReference type="SAM" id="MobiDB-lite"/>
    </source>
</evidence>
<dbReference type="GO" id="GO:0008270">
    <property type="term" value="F:zinc ion binding"/>
    <property type="evidence" value="ECO:0007669"/>
    <property type="project" value="UniProtKB-KW"/>
</dbReference>
<dbReference type="SMART" id="SM00355">
    <property type="entry name" value="ZnF_C2H2"/>
    <property type="match status" value="4"/>
</dbReference>
<dbReference type="GO" id="GO:0005634">
    <property type="term" value="C:nucleus"/>
    <property type="evidence" value="ECO:0007669"/>
    <property type="project" value="UniProtKB-SubCell"/>
</dbReference>
<feature type="region of interest" description="Disordered" evidence="12">
    <location>
        <begin position="413"/>
        <end position="447"/>
    </location>
</feature>
<feature type="compositionally biased region" description="Low complexity" evidence="12">
    <location>
        <begin position="501"/>
        <end position="511"/>
    </location>
</feature>
<evidence type="ECO:0000256" key="4">
    <source>
        <dbReference type="ARBA" id="ARBA00022737"/>
    </source>
</evidence>
<keyword evidence="9" id="KW-0804">Transcription</keyword>
<evidence type="ECO:0000256" key="7">
    <source>
        <dbReference type="ARBA" id="ARBA00023015"/>
    </source>
</evidence>
<organism evidence="14 15">
    <name type="scientific">Actinia tenebrosa</name>
    <name type="common">Australian red waratah sea anemone</name>
    <dbReference type="NCBI Taxonomy" id="6105"/>
    <lineage>
        <taxon>Eukaryota</taxon>
        <taxon>Metazoa</taxon>
        <taxon>Cnidaria</taxon>
        <taxon>Anthozoa</taxon>
        <taxon>Hexacorallia</taxon>
        <taxon>Actiniaria</taxon>
        <taxon>Actiniidae</taxon>
        <taxon>Actinia</taxon>
    </lineage>
</organism>
<evidence type="ECO:0000313" key="14">
    <source>
        <dbReference type="Proteomes" id="UP000515163"/>
    </source>
</evidence>
<keyword evidence="4" id="KW-0677">Repeat</keyword>
<evidence type="ECO:0000256" key="11">
    <source>
        <dbReference type="PROSITE-ProRule" id="PRU00042"/>
    </source>
</evidence>
<evidence type="ECO:0000256" key="10">
    <source>
        <dbReference type="ARBA" id="ARBA00023242"/>
    </source>
</evidence>
<feature type="domain" description="C2H2-type" evidence="13">
    <location>
        <begin position="591"/>
        <end position="618"/>
    </location>
</feature>
<feature type="region of interest" description="Disordered" evidence="12">
    <location>
        <begin position="204"/>
        <end position="230"/>
    </location>
</feature>
<gene>
    <name evidence="15" type="primary">LOC116305739</name>
</gene>
<feature type="compositionally biased region" description="Basic residues" evidence="12">
    <location>
        <begin position="218"/>
        <end position="229"/>
    </location>
</feature>
<dbReference type="PANTHER" id="PTHR24394">
    <property type="entry name" value="ZINC FINGER PROTEIN"/>
    <property type="match status" value="1"/>
</dbReference>
<evidence type="ECO:0000256" key="5">
    <source>
        <dbReference type="ARBA" id="ARBA00022771"/>
    </source>
</evidence>
<dbReference type="FunFam" id="3.30.160.60:FF:000446">
    <property type="entry name" value="Zinc finger protein"/>
    <property type="match status" value="1"/>
</dbReference>
<keyword evidence="8" id="KW-0238">DNA-binding</keyword>